<dbReference type="EMBL" id="CAAALY010028496">
    <property type="protein sequence ID" value="VEL16448.1"/>
    <property type="molecule type" value="Genomic_DNA"/>
</dbReference>
<evidence type="ECO:0000313" key="2">
    <source>
        <dbReference type="EMBL" id="VEL16448.1"/>
    </source>
</evidence>
<evidence type="ECO:0000256" key="1">
    <source>
        <dbReference type="SAM" id="MobiDB-lite"/>
    </source>
</evidence>
<reference evidence="2" key="1">
    <citation type="submission" date="2018-11" db="EMBL/GenBank/DDBJ databases">
        <authorList>
            <consortium name="Pathogen Informatics"/>
        </authorList>
    </citation>
    <scope>NUCLEOTIDE SEQUENCE</scope>
</reference>
<sequence>MSSSRCCSDGRKPSPVSLETREDVSSSTRIHRRLVVRLAYESVHHTMHTHTHSHNATSRGSSRPNHSTNRTFCSSCLSQMMSITERQAKLRHDESTLLDGTPSRRIGTSQQS</sequence>
<name>A0A448WP13_9PLAT</name>
<gene>
    <name evidence="2" type="ORF">PXEA_LOCUS9888</name>
</gene>
<dbReference type="Proteomes" id="UP000784294">
    <property type="component" value="Unassembled WGS sequence"/>
</dbReference>
<feature type="region of interest" description="Disordered" evidence="1">
    <location>
        <begin position="45"/>
        <end position="71"/>
    </location>
</feature>
<feature type="compositionally biased region" description="Polar residues" evidence="1">
    <location>
        <begin position="55"/>
        <end position="71"/>
    </location>
</feature>
<keyword evidence="3" id="KW-1185">Reference proteome</keyword>
<accession>A0A448WP13</accession>
<feature type="region of interest" description="Disordered" evidence="1">
    <location>
        <begin position="1"/>
        <end position="28"/>
    </location>
</feature>
<comment type="caution">
    <text evidence="2">The sequence shown here is derived from an EMBL/GenBank/DDBJ whole genome shotgun (WGS) entry which is preliminary data.</text>
</comment>
<proteinExistence type="predicted"/>
<feature type="region of interest" description="Disordered" evidence="1">
    <location>
        <begin position="89"/>
        <end position="112"/>
    </location>
</feature>
<dbReference type="AlphaFoldDB" id="A0A448WP13"/>
<organism evidence="2 3">
    <name type="scientific">Protopolystoma xenopodis</name>
    <dbReference type="NCBI Taxonomy" id="117903"/>
    <lineage>
        <taxon>Eukaryota</taxon>
        <taxon>Metazoa</taxon>
        <taxon>Spiralia</taxon>
        <taxon>Lophotrochozoa</taxon>
        <taxon>Platyhelminthes</taxon>
        <taxon>Monogenea</taxon>
        <taxon>Polyopisthocotylea</taxon>
        <taxon>Polystomatidea</taxon>
        <taxon>Polystomatidae</taxon>
        <taxon>Protopolystoma</taxon>
    </lineage>
</organism>
<protein>
    <submittedName>
        <fullName evidence="2">Uncharacterized protein</fullName>
    </submittedName>
</protein>
<evidence type="ECO:0000313" key="3">
    <source>
        <dbReference type="Proteomes" id="UP000784294"/>
    </source>
</evidence>